<keyword evidence="9" id="KW-1185">Reference proteome</keyword>
<dbReference type="SMART" id="SM00642">
    <property type="entry name" value="Aamy"/>
    <property type="match status" value="1"/>
</dbReference>
<dbReference type="InterPro" id="IPR048650">
    <property type="entry name" value="ISOA1-3-like_C"/>
</dbReference>
<evidence type="ECO:0000256" key="2">
    <source>
        <dbReference type="ARBA" id="ARBA00008061"/>
    </source>
</evidence>
<dbReference type="CDD" id="cd11326">
    <property type="entry name" value="AmyAc_Glg_debranch"/>
    <property type="match status" value="1"/>
</dbReference>
<feature type="non-terminal residue" evidence="8">
    <location>
        <position position="1"/>
    </location>
</feature>
<dbReference type="InterPro" id="IPR013783">
    <property type="entry name" value="Ig-like_fold"/>
</dbReference>
<comment type="subcellular location">
    <subcellularLocation>
        <location evidence="1">Plastid</location>
        <location evidence="1">Chloroplast</location>
    </subcellularLocation>
</comment>
<gene>
    <name evidence="8" type="ORF">EJB05_43406</name>
</gene>
<proteinExistence type="inferred from homology"/>
<evidence type="ECO:0000256" key="3">
    <source>
        <dbReference type="ARBA" id="ARBA00022528"/>
    </source>
</evidence>
<dbReference type="Proteomes" id="UP000324897">
    <property type="component" value="Chromosome 3"/>
</dbReference>
<dbReference type="InterPro" id="IPR017853">
    <property type="entry name" value="GH"/>
</dbReference>
<dbReference type="EMBL" id="RWGY01000039">
    <property type="protein sequence ID" value="TVU09907.1"/>
    <property type="molecule type" value="Genomic_DNA"/>
</dbReference>
<dbReference type="InterPro" id="IPR014756">
    <property type="entry name" value="Ig_E-set"/>
</dbReference>
<keyword evidence="5" id="KW-0809">Transit peptide</keyword>
<evidence type="ECO:0000256" key="4">
    <source>
        <dbReference type="ARBA" id="ARBA00022640"/>
    </source>
</evidence>
<dbReference type="CDD" id="cd02856">
    <property type="entry name" value="E_set_GDE_Isoamylase_N"/>
    <property type="match status" value="1"/>
</dbReference>
<dbReference type="Gene3D" id="2.60.40.10">
    <property type="entry name" value="Immunoglobulins"/>
    <property type="match status" value="1"/>
</dbReference>
<feature type="region of interest" description="Disordered" evidence="6">
    <location>
        <begin position="157"/>
        <end position="180"/>
    </location>
</feature>
<comment type="similarity">
    <text evidence="2">Belongs to the glycosyl hydrolase 13 family.</text>
</comment>
<dbReference type="Pfam" id="PF00128">
    <property type="entry name" value="Alpha-amylase"/>
    <property type="match status" value="1"/>
</dbReference>
<evidence type="ECO:0000313" key="8">
    <source>
        <dbReference type="EMBL" id="TVU09907.1"/>
    </source>
</evidence>
<evidence type="ECO:0000256" key="1">
    <source>
        <dbReference type="ARBA" id="ARBA00004229"/>
    </source>
</evidence>
<dbReference type="PANTHER" id="PTHR43002">
    <property type="entry name" value="GLYCOGEN DEBRANCHING ENZYME"/>
    <property type="match status" value="1"/>
</dbReference>
<dbReference type="Gene3D" id="3.20.20.80">
    <property type="entry name" value="Glycosidases"/>
    <property type="match status" value="2"/>
</dbReference>
<feature type="compositionally biased region" description="Pro residues" evidence="6">
    <location>
        <begin position="49"/>
        <end position="63"/>
    </location>
</feature>
<dbReference type="AlphaFoldDB" id="A0A5J9TFD8"/>
<dbReference type="SUPFAM" id="SSF81296">
    <property type="entry name" value="E set domains"/>
    <property type="match status" value="1"/>
</dbReference>
<dbReference type="InterPro" id="IPR013780">
    <property type="entry name" value="Glyco_hydro_b"/>
</dbReference>
<evidence type="ECO:0000259" key="7">
    <source>
        <dbReference type="SMART" id="SM00642"/>
    </source>
</evidence>
<accession>A0A5J9TFD8</accession>
<dbReference type="SUPFAM" id="SSF51445">
    <property type="entry name" value="(Trans)glycosidases"/>
    <property type="match status" value="1"/>
</dbReference>
<keyword evidence="4" id="KW-0934">Plastid</keyword>
<dbReference type="InterPro" id="IPR004193">
    <property type="entry name" value="Glyco_hydro_13_N"/>
</dbReference>
<keyword evidence="3" id="KW-0150">Chloroplast</keyword>
<dbReference type="InterPro" id="IPR044505">
    <property type="entry name" value="GlgX_Isoamylase_N_E_set"/>
</dbReference>
<evidence type="ECO:0000256" key="5">
    <source>
        <dbReference type="ARBA" id="ARBA00022946"/>
    </source>
</evidence>
<dbReference type="OrthoDB" id="204980at2759"/>
<dbReference type="SUPFAM" id="SSF51011">
    <property type="entry name" value="Glycosyl hydrolase domain"/>
    <property type="match status" value="1"/>
</dbReference>
<sequence length="909" mass="101364">MTGPPIGREEGSSVHFAIPLGHCVSITTCLPDSAPPPPDPAARALPKVRSPPPPPPPTPPRHSPPLTGLLESREPRSRPYNNHHSPTRARSYSSPIPPLGWIPSAQIAPRCAPSPPLEAARCYARIATPRSAAVSSGSRLGVVQLERALERQVQRFDAVQSTTPRAQSRSAGGSATEAMECTGSGTEMPLKYSPGKAFPLGVSQVDGGLNFSIFSQHASSVVLCLKLAESGTQDVDIVEFSLDHKTNKTGDIWHVLVEGLPASGILYGYRIDGPRGWEQGHRFDSSVILLDPYAKLVSGRKFFGVDEKSSQLFGTYDFESSPFDWGDEYRPPNLPETDLVIYEMNVRAFTADESSGLDQAVCGSYLGVIEKIPHLLELGVNAVELLPVFEFDELEFKRYPNPRDHMVNTWGYSTINFFAPMSRYASSGGGPVSASKELKQMVKALHNAGIEVILDVVYNHTNEADDANPYLTSFRGIDNKVYYMLDMNNNAQLLNFSGCGNTLNCNHPVVMELILDSLRHWLYDKRSNQVAVTVTLPIGKSHINPTVLLLNCMSASDVSRVKEYHIDGFRFDLASVLCRGQNGCPLDAPPLIKEIAKDSVLSRCKIIAEPWDCGGLYLVGRFPNWDRWAEWNGQYRDDIRRYIKGDPGMKGVFATRVSGSADLYQVNQRKPHHSVNFVIAHDGFTLYDLVSYNFKHNDANGESGRDGCNDNFSWNCGVEGETNDSNVLSIRSRQMKNFHVALMISQGTPMMLMGDEYAHTRYGNNNSYGHDTCINHFQWGQLEERRNGHFRFFSEMIKFRHNHPILRRDRFLNKNDVTWHEDCWENQESKFLAFTVHDHNSGEDIYLAFSAHDYPVEAVIPPPPHHKCWNRVVDTNLESPNDIVPEGAPFTGSRYRIAPYSSILLKAKA</sequence>
<evidence type="ECO:0000256" key="6">
    <source>
        <dbReference type="SAM" id="MobiDB-lite"/>
    </source>
</evidence>
<feature type="domain" description="Glycosyl hydrolase family 13 catalytic" evidence="7">
    <location>
        <begin position="343"/>
        <end position="800"/>
    </location>
</feature>
<dbReference type="InterPro" id="IPR006047">
    <property type="entry name" value="GH13_cat_dom"/>
</dbReference>
<dbReference type="GO" id="GO:0019156">
    <property type="term" value="F:isoamylase activity"/>
    <property type="evidence" value="ECO:0007669"/>
    <property type="project" value="UniProtKB-ARBA"/>
</dbReference>
<feature type="compositionally biased region" description="Polar residues" evidence="6">
    <location>
        <begin position="159"/>
        <end position="173"/>
    </location>
</feature>
<dbReference type="Gramene" id="TVU09907">
    <property type="protein sequence ID" value="TVU09907"/>
    <property type="gene ID" value="EJB05_43406"/>
</dbReference>
<dbReference type="FunFam" id="2.60.40.1180:FF:000043">
    <property type="entry name" value="Isoamylase 3, chloroplastic"/>
    <property type="match status" value="1"/>
</dbReference>
<dbReference type="Pfam" id="PF21156">
    <property type="entry name" value="ISOA1-3_C"/>
    <property type="match status" value="1"/>
</dbReference>
<organism evidence="8 9">
    <name type="scientific">Eragrostis curvula</name>
    <name type="common">weeping love grass</name>
    <dbReference type="NCBI Taxonomy" id="38414"/>
    <lineage>
        <taxon>Eukaryota</taxon>
        <taxon>Viridiplantae</taxon>
        <taxon>Streptophyta</taxon>
        <taxon>Embryophyta</taxon>
        <taxon>Tracheophyta</taxon>
        <taxon>Spermatophyta</taxon>
        <taxon>Magnoliopsida</taxon>
        <taxon>Liliopsida</taxon>
        <taxon>Poales</taxon>
        <taxon>Poaceae</taxon>
        <taxon>PACMAD clade</taxon>
        <taxon>Chloridoideae</taxon>
        <taxon>Eragrostideae</taxon>
        <taxon>Eragrostidinae</taxon>
        <taxon>Eragrostis</taxon>
    </lineage>
</organism>
<protein>
    <recommendedName>
        <fullName evidence="7">Glycosyl hydrolase family 13 catalytic domain-containing protein</fullName>
    </recommendedName>
</protein>
<dbReference type="GO" id="GO:0005975">
    <property type="term" value="P:carbohydrate metabolic process"/>
    <property type="evidence" value="ECO:0007669"/>
    <property type="project" value="InterPro"/>
</dbReference>
<dbReference type="Pfam" id="PF02922">
    <property type="entry name" value="CBM_48"/>
    <property type="match status" value="1"/>
</dbReference>
<feature type="compositionally biased region" description="Polar residues" evidence="6">
    <location>
        <begin position="79"/>
        <end position="94"/>
    </location>
</feature>
<dbReference type="Gene3D" id="2.60.40.1180">
    <property type="entry name" value="Golgi alpha-mannosidase II"/>
    <property type="match status" value="1"/>
</dbReference>
<name>A0A5J9TFD8_9POAL</name>
<dbReference type="GO" id="GO:0009507">
    <property type="term" value="C:chloroplast"/>
    <property type="evidence" value="ECO:0007669"/>
    <property type="project" value="UniProtKB-SubCell"/>
</dbReference>
<comment type="caution">
    <text evidence="8">The sequence shown here is derived from an EMBL/GenBank/DDBJ whole genome shotgun (WGS) entry which is preliminary data.</text>
</comment>
<evidence type="ECO:0000313" key="9">
    <source>
        <dbReference type="Proteomes" id="UP000324897"/>
    </source>
</evidence>
<reference evidence="8 9" key="1">
    <citation type="journal article" date="2019" name="Sci. Rep.">
        <title>A high-quality genome of Eragrostis curvula grass provides insights into Poaceae evolution and supports new strategies to enhance forage quality.</title>
        <authorList>
            <person name="Carballo J."/>
            <person name="Santos B.A.C.M."/>
            <person name="Zappacosta D."/>
            <person name="Garbus I."/>
            <person name="Selva J.P."/>
            <person name="Gallo C.A."/>
            <person name="Diaz A."/>
            <person name="Albertini E."/>
            <person name="Caccamo M."/>
            <person name="Echenique V."/>
        </authorList>
    </citation>
    <scope>NUCLEOTIDE SEQUENCE [LARGE SCALE GENOMIC DNA]</scope>
    <source>
        <strain evidence="9">cv. Victoria</strain>
        <tissue evidence="8">Leaf</tissue>
    </source>
</reference>
<feature type="region of interest" description="Disordered" evidence="6">
    <location>
        <begin position="27"/>
        <end position="95"/>
    </location>
</feature>